<feature type="domain" description="DUF7448" evidence="1">
    <location>
        <begin position="9"/>
        <end position="124"/>
    </location>
</feature>
<dbReference type="EMBL" id="MT141498">
    <property type="protein sequence ID" value="QJA63511.1"/>
    <property type="molecule type" value="Genomic_DNA"/>
</dbReference>
<dbReference type="InterPro" id="IPR055871">
    <property type="entry name" value="DUF7448"/>
</dbReference>
<reference evidence="2" key="1">
    <citation type="submission" date="2020-03" db="EMBL/GenBank/DDBJ databases">
        <title>The deep terrestrial virosphere.</title>
        <authorList>
            <person name="Holmfeldt K."/>
            <person name="Nilsson E."/>
            <person name="Simone D."/>
            <person name="Lopez-Fernandez M."/>
            <person name="Wu X."/>
            <person name="de Brujin I."/>
            <person name="Lundin D."/>
            <person name="Andersson A."/>
            <person name="Bertilsson S."/>
            <person name="Dopson M."/>
        </authorList>
    </citation>
    <scope>NUCLEOTIDE SEQUENCE</scope>
    <source>
        <strain evidence="3">MM415A05995</strain>
        <strain evidence="2">MM415B00626</strain>
    </source>
</reference>
<evidence type="ECO:0000259" key="1">
    <source>
        <dbReference type="Pfam" id="PF24240"/>
    </source>
</evidence>
<proteinExistence type="predicted"/>
<gene>
    <name evidence="3" type="ORF">MM415A05995_0003</name>
    <name evidence="2" type="ORF">MM415B00626_0044</name>
</gene>
<organism evidence="2">
    <name type="scientific">viral metagenome</name>
    <dbReference type="NCBI Taxonomy" id="1070528"/>
    <lineage>
        <taxon>unclassified sequences</taxon>
        <taxon>metagenomes</taxon>
        <taxon>organismal metagenomes</taxon>
    </lineage>
</organism>
<evidence type="ECO:0000313" key="3">
    <source>
        <dbReference type="EMBL" id="QJA68668.1"/>
    </source>
</evidence>
<dbReference type="Pfam" id="PF24240">
    <property type="entry name" value="DUF7448"/>
    <property type="match status" value="1"/>
</dbReference>
<accession>A0A6M3J2Y2</accession>
<sequence length="130" mass="15092">MDDIRIEVLKGKIITEILGKVGGSMMIFKTENYKIYRLYHYQDRCEHVYILDIVGNLDDLLDSPILLVEEVISKDKPEDPTIPEPEFPDDSQTWTFYKFSTIKGSVTVRWFGSSNGYYGEQVDFCELFSC</sequence>
<dbReference type="EMBL" id="MT141638">
    <property type="protein sequence ID" value="QJA68668.1"/>
    <property type="molecule type" value="Genomic_DNA"/>
</dbReference>
<dbReference type="AlphaFoldDB" id="A0A6M3J2Y2"/>
<name>A0A6M3J2Y2_9ZZZZ</name>
<protein>
    <recommendedName>
        <fullName evidence="1">DUF7448 domain-containing protein</fullName>
    </recommendedName>
</protein>
<evidence type="ECO:0000313" key="2">
    <source>
        <dbReference type="EMBL" id="QJA63511.1"/>
    </source>
</evidence>